<evidence type="ECO:0000313" key="4">
    <source>
        <dbReference type="EMBL" id="OAO16290.1"/>
    </source>
</evidence>
<dbReference type="Pfam" id="PF13339">
    <property type="entry name" value="AATF-Che1"/>
    <property type="match status" value="1"/>
</dbReference>
<dbReference type="PANTHER" id="PTHR15565">
    <property type="entry name" value="AATF PROTEIN APOPTOSIS ANTAGONIZING TRANSCRIPTION FACTOR"/>
    <property type="match status" value="1"/>
</dbReference>
<dbReference type="InterPro" id="IPR012617">
    <property type="entry name" value="AATF_C"/>
</dbReference>
<name>A0A196SGW4_BLAHN</name>
<evidence type="ECO:0000313" key="5">
    <source>
        <dbReference type="Proteomes" id="UP000078348"/>
    </source>
</evidence>
<dbReference type="OrthoDB" id="5783963at2759"/>
<feature type="domain" description="AATF leucine zipper-containing" evidence="3">
    <location>
        <begin position="26"/>
        <end position="155"/>
    </location>
</feature>
<proteinExistence type="inferred from homology"/>
<feature type="domain" description="Apoptosis-antagonizing transcription factor C-terminal" evidence="2">
    <location>
        <begin position="225"/>
        <end position="296"/>
    </location>
</feature>
<dbReference type="InterPro" id="IPR039223">
    <property type="entry name" value="AATF/Bfr2"/>
</dbReference>
<accession>A0A196SGW4</accession>
<dbReference type="EMBL" id="LXWW01000090">
    <property type="protein sequence ID" value="OAO16290.1"/>
    <property type="molecule type" value="Genomic_DNA"/>
</dbReference>
<dbReference type="InterPro" id="IPR025160">
    <property type="entry name" value="AATF"/>
</dbReference>
<protein>
    <submittedName>
        <fullName evidence="4">TRAUB family protein</fullName>
    </submittedName>
</protein>
<sequence>MSSGSENEDAGFQLMNAKSTERAKQRAEIAQTQKRLIDELVEMRVKMQTLLVLANRLPQGKLHDAFMERNDGIKTKSSSLSTAVSGVLRSTMDMDFCLGEKIPTLYKDAATGAALRQLESTMKETDGNHWFACVQEVSSHKRSWEEETASHWDKRAQVQSGKTLKLNALNTSLFEQVDSIMEDDFRWRKRSTVLRGDYQIVGEDIPVDDDGQRRNSSVYDDQEFYNSLLNQYAALAMNKNAKVIRQRVSKKKEIQRKASKGRHLIYNVHPKLQNFCAPEKYPTPDIDVQQLFSSLFGKTAN</sequence>
<organism evidence="4 5">
    <name type="scientific">Blastocystis sp. subtype 1 (strain ATCC 50177 / NandII)</name>
    <dbReference type="NCBI Taxonomy" id="478820"/>
    <lineage>
        <taxon>Eukaryota</taxon>
        <taxon>Sar</taxon>
        <taxon>Stramenopiles</taxon>
        <taxon>Bigyra</taxon>
        <taxon>Opalozoa</taxon>
        <taxon>Opalinata</taxon>
        <taxon>Blastocystidae</taxon>
        <taxon>Blastocystis</taxon>
    </lineage>
</organism>
<comment type="similarity">
    <text evidence="1">Belongs to the AATF family.</text>
</comment>
<dbReference type="STRING" id="478820.A0A196SGW4"/>
<dbReference type="AlphaFoldDB" id="A0A196SGW4"/>
<keyword evidence="5" id="KW-1185">Reference proteome</keyword>
<comment type="caution">
    <text evidence="4">The sequence shown here is derived from an EMBL/GenBank/DDBJ whole genome shotgun (WGS) entry which is preliminary data.</text>
</comment>
<evidence type="ECO:0000259" key="3">
    <source>
        <dbReference type="Pfam" id="PF13339"/>
    </source>
</evidence>
<dbReference type="Proteomes" id="UP000078348">
    <property type="component" value="Unassembled WGS sequence"/>
</dbReference>
<evidence type="ECO:0000259" key="2">
    <source>
        <dbReference type="Pfam" id="PF08164"/>
    </source>
</evidence>
<dbReference type="Pfam" id="PF08164">
    <property type="entry name" value="TRAUB"/>
    <property type="match status" value="1"/>
</dbReference>
<dbReference type="GO" id="GO:0005730">
    <property type="term" value="C:nucleolus"/>
    <property type="evidence" value="ECO:0007669"/>
    <property type="project" value="TreeGrafter"/>
</dbReference>
<evidence type="ECO:0000256" key="1">
    <source>
        <dbReference type="ARBA" id="ARBA00008966"/>
    </source>
</evidence>
<gene>
    <name evidence="4" type="ORF">AV274_1983</name>
</gene>
<dbReference type="PANTHER" id="PTHR15565:SF0">
    <property type="entry name" value="PROTEIN AATF"/>
    <property type="match status" value="1"/>
</dbReference>
<reference evidence="4 5" key="1">
    <citation type="submission" date="2016-05" db="EMBL/GenBank/DDBJ databases">
        <title>Nuclear genome of Blastocystis sp. subtype 1 NandII.</title>
        <authorList>
            <person name="Gentekaki E."/>
            <person name="Curtis B."/>
            <person name="Stairs C."/>
            <person name="Eme L."/>
            <person name="Herman E."/>
            <person name="Klimes V."/>
            <person name="Arias M.C."/>
            <person name="Elias M."/>
            <person name="Hilliou F."/>
            <person name="Klute M."/>
            <person name="Malik S.-B."/>
            <person name="Pightling A."/>
            <person name="Rachubinski R."/>
            <person name="Salas D."/>
            <person name="Schlacht A."/>
            <person name="Suga H."/>
            <person name="Archibald J."/>
            <person name="Ball S.G."/>
            <person name="Clark G."/>
            <person name="Dacks J."/>
            <person name="Van Der Giezen M."/>
            <person name="Tsaousis A."/>
            <person name="Roger A."/>
        </authorList>
    </citation>
    <scope>NUCLEOTIDE SEQUENCE [LARGE SCALE GENOMIC DNA]</scope>
    <source>
        <strain evidence="5">ATCC 50177 / NandII</strain>
    </source>
</reference>